<gene>
    <name evidence="1" type="ORF">WBAF_0737</name>
</gene>
<proteinExistence type="predicted"/>
<protein>
    <submittedName>
        <fullName evidence="1">Uncharacterized protein</fullName>
    </submittedName>
</protein>
<accession>A0A3B0J0V1</accession>
<dbReference type="EMBL" id="OUNF01000191">
    <property type="protein sequence ID" value="SPP34056.1"/>
    <property type="molecule type" value="Genomic_DNA"/>
</dbReference>
<evidence type="ECO:0000313" key="1">
    <source>
        <dbReference type="EMBL" id="SPP34056.1"/>
    </source>
</evidence>
<name>A0A3B0J0V1_9RICK</name>
<dbReference type="AlphaFoldDB" id="A0A3B0J0V1"/>
<reference evidence="1" key="1">
    <citation type="submission" date="2018-04" db="EMBL/GenBank/DDBJ databases">
        <authorList>
            <person name="Go L.Y."/>
            <person name="Mitchell J.A."/>
        </authorList>
    </citation>
    <scope>NUCLEOTIDE SEQUENCE</scope>
    <source>
        <strain evidence="1">WBAF</strain>
    </source>
</reference>
<sequence>MRKKNTKTKIRVIRASKTAGKCVSSLQSDEEIHFIDLRNYMKMEEKKHYMK</sequence>
<organism evidence="1">
    <name type="scientific">Wolbachia endosymbiont of Aleurodicus floccissimus</name>
    <dbReference type="NCBI Taxonomy" id="2152762"/>
    <lineage>
        <taxon>Bacteria</taxon>
        <taxon>Pseudomonadati</taxon>
        <taxon>Pseudomonadota</taxon>
        <taxon>Alphaproteobacteria</taxon>
        <taxon>Rickettsiales</taxon>
        <taxon>Anaplasmataceae</taxon>
        <taxon>Wolbachieae</taxon>
        <taxon>Wolbachia</taxon>
    </lineage>
</organism>